<dbReference type="InterPro" id="IPR013517">
    <property type="entry name" value="FG-GAP"/>
</dbReference>
<protein>
    <recommendedName>
        <fullName evidence="5">VCBS repeat-containing protein</fullName>
    </recommendedName>
</protein>
<evidence type="ECO:0000256" key="2">
    <source>
        <dbReference type="SAM" id="SignalP"/>
    </source>
</evidence>
<accession>A0A7W7U341</accession>
<dbReference type="RefSeq" id="WP_184931589.1">
    <property type="nucleotide sequence ID" value="NZ_JACHJY010000006.1"/>
</dbReference>
<dbReference type="PANTHER" id="PTHR46580">
    <property type="entry name" value="SENSOR KINASE-RELATED"/>
    <property type="match status" value="1"/>
</dbReference>
<dbReference type="Pfam" id="PF13517">
    <property type="entry name" value="FG-GAP_3"/>
    <property type="match status" value="1"/>
</dbReference>
<dbReference type="AlphaFoldDB" id="A0A7W7U341"/>
<sequence>MHTRTSPRRLAAAVTAVLAVTAGAALTVTTPAAAAPAAVQAPAQAADTVGVIADDAHVVSAGSTGYLTRRTSSNYVNTYYWTSFADGTTKALDPAYVYDGGRSDFVVAHKPTETRYRLLDMAHPDAAPIGLTYGDGNYTLAGVAGETLVMTYYDRNRVNALDAFLMTRPDGWSTSPVTRDLALPVAAHNLRVAATTPDTALIQYQTGLNEETEYFLATVELATGTITQTVSVGTKPPRNGIYLTATQVAWVSKPTDTTAELVTVPRGEEGQRTTVPLGDTYLGTQLDAAIVGGWAVTAEKGGGTATYASSQFPLVARSLGNPSTTVKLLDHVDSMTSAPDGSQLVRGGSVTGGGEGVYRIATGAGGTPQATLVSTAGKKTELAFASTPSVPATVDLDASGGNAAFSWALNRSNAQGTVTLRHTATGKLAQTTWSGYDGAVRDTGVVTFNWSGLLAPSIGGMGGFAPSGDYTWEFKAKPLNGIGPDLVKTGTFKVLRKAGLHDYTNNGSADLLARDASGRLFRDDTVKVTSSQEVYSNERVQIGTGWQIYNQLEAVGDIAGAPAADLVARDTAGVLWQYLGKGDGTFAARTKIGSGWNAYNKITGGSDLNGDGRSDLLATDTSGVLWLYKGTGNWAAPYAARVRVGGGWGAYNQITAVGDIAGSAAGDLVARDTAGVLWLYQGTGAGTFAARTRIGSGWGPYTSLVGAGDFDRDGRNDLYATGPSGSRLYAGTGNTTTPFKPAAFTGVHSDAARFNAIF</sequence>
<dbReference type="PANTHER" id="PTHR46580:SF4">
    <property type="entry name" value="ATP_GTP-BINDING PROTEIN"/>
    <property type="match status" value="1"/>
</dbReference>
<dbReference type="Proteomes" id="UP000582643">
    <property type="component" value="Unassembled WGS sequence"/>
</dbReference>
<evidence type="ECO:0008006" key="5">
    <source>
        <dbReference type="Google" id="ProtNLM"/>
    </source>
</evidence>
<feature type="chain" id="PRO_5030945589" description="VCBS repeat-containing protein" evidence="2">
    <location>
        <begin position="35"/>
        <end position="758"/>
    </location>
</feature>
<proteinExistence type="predicted"/>
<organism evidence="3 4">
    <name type="scientific">Streptomyces nymphaeiformis</name>
    <dbReference type="NCBI Taxonomy" id="2663842"/>
    <lineage>
        <taxon>Bacteria</taxon>
        <taxon>Bacillati</taxon>
        <taxon>Actinomycetota</taxon>
        <taxon>Actinomycetes</taxon>
        <taxon>Kitasatosporales</taxon>
        <taxon>Streptomycetaceae</taxon>
        <taxon>Streptomyces</taxon>
    </lineage>
</organism>
<keyword evidence="4" id="KW-1185">Reference proteome</keyword>
<comment type="caution">
    <text evidence="3">The sequence shown here is derived from an EMBL/GenBank/DDBJ whole genome shotgun (WGS) entry which is preliminary data.</text>
</comment>
<reference evidence="3 4" key="1">
    <citation type="submission" date="2020-08" db="EMBL/GenBank/DDBJ databases">
        <title>Genomic Encyclopedia of Type Strains, Phase III (KMG-III): the genomes of soil and plant-associated and newly described type strains.</title>
        <authorList>
            <person name="Whitman W."/>
        </authorList>
    </citation>
    <scope>NUCLEOTIDE SEQUENCE [LARGE SCALE GENOMIC DNA]</scope>
    <source>
        <strain evidence="3 4">SFB5A</strain>
    </source>
</reference>
<dbReference type="InterPro" id="IPR028994">
    <property type="entry name" value="Integrin_alpha_N"/>
</dbReference>
<evidence type="ECO:0000313" key="4">
    <source>
        <dbReference type="Proteomes" id="UP000582643"/>
    </source>
</evidence>
<keyword evidence="1 2" id="KW-0732">Signal</keyword>
<dbReference type="Gene3D" id="2.115.10.10">
    <property type="entry name" value="Tachylectin 2"/>
    <property type="match status" value="1"/>
</dbReference>
<dbReference type="SUPFAM" id="SSF69318">
    <property type="entry name" value="Integrin alpha N-terminal domain"/>
    <property type="match status" value="1"/>
</dbReference>
<gene>
    <name evidence="3" type="ORF">GGE06_004713</name>
</gene>
<feature type="signal peptide" evidence="2">
    <location>
        <begin position="1"/>
        <end position="34"/>
    </location>
</feature>
<name>A0A7W7U341_9ACTN</name>
<evidence type="ECO:0000256" key="1">
    <source>
        <dbReference type="ARBA" id="ARBA00022729"/>
    </source>
</evidence>
<dbReference type="EMBL" id="JACHJY010000006">
    <property type="protein sequence ID" value="MBB4983771.1"/>
    <property type="molecule type" value="Genomic_DNA"/>
</dbReference>
<evidence type="ECO:0000313" key="3">
    <source>
        <dbReference type="EMBL" id="MBB4983771.1"/>
    </source>
</evidence>